<accession>A0AAD6YXP0</accession>
<sequence>MTPHVSYLRGKSPDLEKGIGEGPRNGSVDGAPKTMIDNADRIDSLRVGQDIRRRRKLRAKSSEHDIEERNENVPLSNANALPSQKARQGAKAKEGPKRKRDHRKRKQGATKSGSEDNGRESMNGSLLGKLSEEIIYAEEGASNTGLQDTQPHGGEYGVWGGEGGQCYESSEGRGLRKDSAERDCHGWRRVDCLGRRRRSGGGKRERTPGHSSNVWRGEIAKDAGGWVLWGGSDVRQDQPEHPERRRKHTMGQSSEDRTEKAAGSLGNARAKKRAYDDCSTSSKSAKKTGRSPWAILGGGRMLTIRRGAGRLGVWAGTDGGETIETEHRRPRANQLGEGTHQDSNARWCPVRHKEPSRDRTAGPSRGTRWSSETGKEGRSRSAKWQ</sequence>
<organism evidence="2 3">
    <name type="scientific">Mycena albidolilacea</name>
    <dbReference type="NCBI Taxonomy" id="1033008"/>
    <lineage>
        <taxon>Eukaryota</taxon>
        <taxon>Fungi</taxon>
        <taxon>Dikarya</taxon>
        <taxon>Basidiomycota</taxon>
        <taxon>Agaricomycotina</taxon>
        <taxon>Agaricomycetes</taxon>
        <taxon>Agaricomycetidae</taxon>
        <taxon>Agaricales</taxon>
        <taxon>Marasmiineae</taxon>
        <taxon>Mycenaceae</taxon>
        <taxon>Mycena</taxon>
    </lineage>
</organism>
<feature type="region of interest" description="Disordered" evidence="1">
    <location>
        <begin position="1"/>
        <end position="298"/>
    </location>
</feature>
<feature type="compositionally biased region" description="Basic and acidic residues" evidence="1">
    <location>
        <begin position="60"/>
        <end position="71"/>
    </location>
</feature>
<feature type="compositionally biased region" description="Basic residues" evidence="1">
    <location>
        <begin position="96"/>
        <end position="108"/>
    </location>
</feature>
<dbReference type="EMBL" id="JARIHO010000151">
    <property type="protein sequence ID" value="KAJ7300817.1"/>
    <property type="molecule type" value="Genomic_DNA"/>
</dbReference>
<keyword evidence="3" id="KW-1185">Reference proteome</keyword>
<proteinExistence type="predicted"/>
<feature type="region of interest" description="Disordered" evidence="1">
    <location>
        <begin position="313"/>
        <end position="385"/>
    </location>
</feature>
<evidence type="ECO:0000313" key="2">
    <source>
        <dbReference type="EMBL" id="KAJ7300817.1"/>
    </source>
</evidence>
<feature type="compositionally biased region" description="Basic and acidic residues" evidence="1">
    <location>
        <begin position="234"/>
        <end position="243"/>
    </location>
</feature>
<feature type="compositionally biased region" description="Gly residues" evidence="1">
    <location>
        <begin position="154"/>
        <end position="164"/>
    </location>
</feature>
<feature type="compositionally biased region" description="Polar residues" evidence="1">
    <location>
        <begin position="141"/>
        <end position="150"/>
    </location>
</feature>
<dbReference type="Proteomes" id="UP001218218">
    <property type="component" value="Unassembled WGS sequence"/>
</dbReference>
<evidence type="ECO:0000256" key="1">
    <source>
        <dbReference type="SAM" id="MobiDB-lite"/>
    </source>
</evidence>
<dbReference type="AlphaFoldDB" id="A0AAD6YXP0"/>
<evidence type="ECO:0000313" key="3">
    <source>
        <dbReference type="Proteomes" id="UP001218218"/>
    </source>
</evidence>
<name>A0AAD6YXP0_9AGAR</name>
<feature type="compositionally biased region" description="Basic and acidic residues" evidence="1">
    <location>
        <begin position="170"/>
        <end position="194"/>
    </location>
</feature>
<feature type="compositionally biased region" description="Polar residues" evidence="1">
    <location>
        <begin position="73"/>
        <end position="86"/>
    </location>
</feature>
<gene>
    <name evidence="2" type="ORF">DFH08DRAFT_828096</name>
</gene>
<comment type="caution">
    <text evidence="2">The sequence shown here is derived from an EMBL/GenBank/DDBJ whole genome shotgun (WGS) entry which is preliminary data.</text>
</comment>
<feature type="compositionally biased region" description="Basic and acidic residues" evidence="1">
    <location>
        <begin position="351"/>
        <end position="360"/>
    </location>
</feature>
<protein>
    <submittedName>
        <fullName evidence="2">Uncharacterized protein</fullName>
    </submittedName>
</protein>
<reference evidence="2" key="1">
    <citation type="submission" date="2023-03" db="EMBL/GenBank/DDBJ databases">
        <title>Massive genome expansion in bonnet fungi (Mycena s.s.) driven by repeated elements and novel gene families across ecological guilds.</title>
        <authorList>
            <consortium name="Lawrence Berkeley National Laboratory"/>
            <person name="Harder C.B."/>
            <person name="Miyauchi S."/>
            <person name="Viragh M."/>
            <person name="Kuo A."/>
            <person name="Thoen E."/>
            <person name="Andreopoulos B."/>
            <person name="Lu D."/>
            <person name="Skrede I."/>
            <person name="Drula E."/>
            <person name="Henrissat B."/>
            <person name="Morin E."/>
            <person name="Kohler A."/>
            <person name="Barry K."/>
            <person name="LaButti K."/>
            <person name="Morin E."/>
            <person name="Salamov A."/>
            <person name="Lipzen A."/>
            <person name="Mereny Z."/>
            <person name="Hegedus B."/>
            <person name="Baldrian P."/>
            <person name="Stursova M."/>
            <person name="Weitz H."/>
            <person name="Taylor A."/>
            <person name="Grigoriev I.V."/>
            <person name="Nagy L.G."/>
            <person name="Martin F."/>
            <person name="Kauserud H."/>
        </authorList>
    </citation>
    <scope>NUCLEOTIDE SEQUENCE</scope>
    <source>
        <strain evidence="2">CBHHK002</strain>
    </source>
</reference>